<name>A0ABY2I0V0_9MICO</name>
<reference evidence="2 3" key="1">
    <citation type="submission" date="2019-03" db="EMBL/GenBank/DDBJ databases">
        <title>Genomics of glacier-inhabiting Cryobacterium strains.</title>
        <authorList>
            <person name="Liu Q."/>
            <person name="Xin Y.-H."/>
        </authorList>
    </citation>
    <scope>NUCLEOTIDE SEQUENCE [LARGE SCALE GENOMIC DNA]</scope>
    <source>
        <strain evidence="2 3">Hh8</strain>
    </source>
</reference>
<gene>
    <name evidence="2" type="ORF">E3O21_11650</name>
</gene>
<feature type="compositionally biased region" description="Low complexity" evidence="1">
    <location>
        <begin position="1"/>
        <end position="14"/>
    </location>
</feature>
<comment type="caution">
    <text evidence="2">The sequence shown here is derived from an EMBL/GenBank/DDBJ whole genome shotgun (WGS) entry which is preliminary data.</text>
</comment>
<dbReference type="RefSeq" id="WP_092341340.1">
    <property type="nucleotide sequence ID" value="NZ_FNIB01000009.1"/>
</dbReference>
<evidence type="ECO:0000313" key="2">
    <source>
        <dbReference type="EMBL" id="TFB76102.1"/>
    </source>
</evidence>
<keyword evidence="3" id="KW-1185">Reference proteome</keyword>
<proteinExistence type="predicted"/>
<dbReference type="EMBL" id="SOFD01000028">
    <property type="protein sequence ID" value="TFB76102.1"/>
    <property type="molecule type" value="Genomic_DNA"/>
</dbReference>
<protein>
    <recommendedName>
        <fullName evidence="4">DUF222 domain-containing protein</fullName>
    </recommendedName>
</protein>
<sequence>MTPTSAPGAPSAGPKPVDPREQIVEQANTQSLDVRTDDELVTIMRILADSRNPGHRLIGALAADTVQDRYPQLDEVMEAWVKAGSKGSYSATLIAALTDLQTEKPEAPMTASEFKELKDLGYPNRRRTDSRAKVAALTEARQLELLLDAHAHHLPEGWPADREALELRQQIFELREPHGDIGWESQSHKPVYRADRAASTLSTTAELRLLAQDAIPEIAAAAKATLAARKTTPS</sequence>
<dbReference type="Proteomes" id="UP000298252">
    <property type="component" value="Unassembled WGS sequence"/>
</dbReference>
<organism evidence="2 3">
    <name type="scientific">Cryobacterium flavum</name>
    <dbReference type="NCBI Taxonomy" id="1424659"/>
    <lineage>
        <taxon>Bacteria</taxon>
        <taxon>Bacillati</taxon>
        <taxon>Actinomycetota</taxon>
        <taxon>Actinomycetes</taxon>
        <taxon>Micrococcales</taxon>
        <taxon>Microbacteriaceae</taxon>
        <taxon>Cryobacterium</taxon>
    </lineage>
</organism>
<feature type="region of interest" description="Disordered" evidence="1">
    <location>
        <begin position="1"/>
        <end position="21"/>
    </location>
</feature>
<accession>A0ABY2I0V0</accession>
<evidence type="ECO:0008006" key="4">
    <source>
        <dbReference type="Google" id="ProtNLM"/>
    </source>
</evidence>
<evidence type="ECO:0000313" key="3">
    <source>
        <dbReference type="Proteomes" id="UP000298252"/>
    </source>
</evidence>
<evidence type="ECO:0000256" key="1">
    <source>
        <dbReference type="SAM" id="MobiDB-lite"/>
    </source>
</evidence>